<accession>C8W933</accession>
<name>C8W933_LANP1</name>
<reference evidence="7 8" key="1">
    <citation type="journal article" date="2009" name="Stand. Genomic Sci.">
        <title>Complete genome sequence of Atopobium parvulum type strain (IPP 1246).</title>
        <authorList>
            <person name="Copeland A."/>
            <person name="Sikorski J."/>
            <person name="Lapidus A."/>
            <person name="Nolan M."/>
            <person name="Del Rio T.G."/>
            <person name="Lucas S."/>
            <person name="Chen F."/>
            <person name="Tice H."/>
            <person name="Pitluck S."/>
            <person name="Cheng J.F."/>
            <person name="Pukall R."/>
            <person name="Chertkov O."/>
            <person name="Brettin T."/>
            <person name="Han C."/>
            <person name="Detter J.C."/>
            <person name="Kuske C."/>
            <person name="Bruce D."/>
            <person name="Goodwin L."/>
            <person name="Ivanova N."/>
            <person name="Mavromatis K."/>
            <person name="Mikhailova N."/>
            <person name="Chen A."/>
            <person name="Palaniappan K."/>
            <person name="Chain P."/>
            <person name="Rohde M."/>
            <person name="Goker M."/>
            <person name="Bristow J."/>
            <person name="Eisen J.A."/>
            <person name="Markowitz V."/>
            <person name="Hugenholtz P."/>
            <person name="Kyrpides N.C."/>
            <person name="Klenk H.P."/>
            <person name="Detter J.C."/>
        </authorList>
    </citation>
    <scope>NUCLEOTIDE SEQUENCE [LARGE SCALE GENOMIC DNA]</scope>
    <source>
        <strain evidence="8">ATCC 33793 / DSM 20469 / CCUG 32760 / JCM 10300 / KCTC 3663 / VPI 0546 / 1246</strain>
    </source>
</reference>
<dbReference type="Gene3D" id="3.30.70.20">
    <property type="match status" value="2"/>
</dbReference>
<keyword evidence="8" id="KW-1185">Reference proteome</keyword>
<keyword evidence="1" id="KW-0004">4Fe-4S</keyword>
<evidence type="ECO:0000256" key="4">
    <source>
        <dbReference type="ARBA" id="ARBA00023014"/>
    </source>
</evidence>
<dbReference type="GO" id="GO:0046872">
    <property type="term" value="F:metal ion binding"/>
    <property type="evidence" value="ECO:0007669"/>
    <property type="project" value="UniProtKB-KW"/>
</dbReference>
<gene>
    <name evidence="7" type="ordered locus">Apar_0185</name>
</gene>
<dbReference type="PROSITE" id="PS51379">
    <property type="entry name" value="4FE4S_FER_2"/>
    <property type="match status" value="3"/>
</dbReference>
<feature type="domain" description="4Fe-4S ferredoxin-type" evidence="6">
    <location>
        <begin position="319"/>
        <end position="348"/>
    </location>
</feature>
<evidence type="ECO:0000256" key="5">
    <source>
        <dbReference type="SAM" id="MobiDB-lite"/>
    </source>
</evidence>
<dbReference type="PANTHER" id="PTHR43687:SF1">
    <property type="entry name" value="FERREDOXIN III"/>
    <property type="match status" value="1"/>
</dbReference>
<keyword evidence="4" id="KW-0411">Iron-sulfur</keyword>
<dbReference type="AlphaFoldDB" id="C8W933"/>
<dbReference type="GO" id="GO:0051539">
    <property type="term" value="F:4 iron, 4 sulfur cluster binding"/>
    <property type="evidence" value="ECO:0007669"/>
    <property type="project" value="UniProtKB-KW"/>
</dbReference>
<dbReference type="STRING" id="521095.Apar_0185"/>
<dbReference type="eggNOG" id="COG1149">
    <property type="taxonomic scope" value="Bacteria"/>
</dbReference>
<evidence type="ECO:0000256" key="3">
    <source>
        <dbReference type="ARBA" id="ARBA00023004"/>
    </source>
</evidence>
<dbReference type="InterPro" id="IPR017900">
    <property type="entry name" value="4Fe4S_Fe_S_CS"/>
</dbReference>
<dbReference type="GeneID" id="84805726"/>
<dbReference type="KEGG" id="apv:Apar_0185"/>
<dbReference type="Pfam" id="PF12838">
    <property type="entry name" value="Fer4_7"/>
    <property type="match status" value="2"/>
</dbReference>
<dbReference type="RefSeq" id="WP_012808281.1">
    <property type="nucleotide sequence ID" value="NC_013203.1"/>
</dbReference>
<dbReference type="eggNOG" id="COG2221">
    <property type="taxonomic scope" value="Bacteria"/>
</dbReference>
<evidence type="ECO:0000313" key="7">
    <source>
        <dbReference type="EMBL" id="ACV50621.1"/>
    </source>
</evidence>
<evidence type="ECO:0000256" key="1">
    <source>
        <dbReference type="ARBA" id="ARBA00022485"/>
    </source>
</evidence>
<keyword evidence="3" id="KW-0408">Iron</keyword>
<sequence length="461" mass="50898">MAQNHNEDRDFLDDLIDIQDSLRVLSNPLDALMGSLSVDPNTDKPFEPMDYKEIPWSNANRCLRCASGKPEACSRCLDVCPANCIDIHNQSVRIDDEACLQCGLCVAACPTETFNTRRHTSRMLYDQVARAASAYEQCYITCTRALGRKPEGNEICLPCVGMLSADIWFSILTDFDNVSVYLPLGVCDRCRTTTGEEAYSEAIATAEEWTGATVGLEVDGNNLNHNFTRAYIRSQFISNAMNGAERLVSASTPVLAGAKAIADRINTHARSLDKLQTQLDDVMGLRTTDMRQSMLTQDRRLVMGALQHDPDLAPYVKLKAPIWDSSKCTVCGDCKNTCTTHAIDIDERGKLTIKMPFCVNCGACEIVCPEPGALTMVPMNTSELVVRDRKAEETERLEALARRKARFIFDTGKEQLKHLTDSLAEDSDADHAANSSVDPAEDPAKNLGDAAQQLPKEDNRE</sequence>
<protein>
    <submittedName>
        <fullName evidence="7">4Fe-4S ferredoxin iron-sulfur binding domain protein</fullName>
    </submittedName>
</protein>
<evidence type="ECO:0000259" key="6">
    <source>
        <dbReference type="PROSITE" id="PS51379"/>
    </source>
</evidence>
<dbReference type="PROSITE" id="PS00198">
    <property type="entry name" value="4FE4S_FER_1"/>
    <property type="match status" value="2"/>
</dbReference>
<evidence type="ECO:0000256" key="2">
    <source>
        <dbReference type="ARBA" id="ARBA00022723"/>
    </source>
</evidence>
<proteinExistence type="predicted"/>
<feature type="region of interest" description="Disordered" evidence="5">
    <location>
        <begin position="420"/>
        <end position="461"/>
    </location>
</feature>
<keyword evidence="2" id="KW-0479">Metal-binding</keyword>
<dbReference type="InterPro" id="IPR050572">
    <property type="entry name" value="Fe-S_Ferredoxin"/>
</dbReference>
<dbReference type="PANTHER" id="PTHR43687">
    <property type="entry name" value="ADENYLYLSULFATE REDUCTASE, BETA SUBUNIT"/>
    <property type="match status" value="1"/>
</dbReference>
<dbReference type="SUPFAM" id="SSF54862">
    <property type="entry name" value="4Fe-4S ferredoxins"/>
    <property type="match status" value="2"/>
</dbReference>
<dbReference type="Proteomes" id="UP000000960">
    <property type="component" value="Chromosome"/>
</dbReference>
<dbReference type="OrthoDB" id="9672at2"/>
<feature type="domain" description="4Fe-4S ferredoxin-type" evidence="6">
    <location>
        <begin position="349"/>
        <end position="379"/>
    </location>
</feature>
<organism evidence="7 8">
    <name type="scientific">Lancefieldella parvula (strain ATCC 33793 / DSM 20469 / CCUG 32760 / JCM 10300 / KCTC 3663 / VPI 0546 / 1246)</name>
    <name type="common">Atopobium parvulum</name>
    <dbReference type="NCBI Taxonomy" id="521095"/>
    <lineage>
        <taxon>Bacteria</taxon>
        <taxon>Bacillati</taxon>
        <taxon>Actinomycetota</taxon>
        <taxon>Coriobacteriia</taxon>
        <taxon>Coriobacteriales</taxon>
        <taxon>Atopobiaceae</taxon>
        <taxon>Lancefieldella</taxon>
    </lineage>
</organism>
<dbReference type="EMBL" id="CP001721">
    <property type="protein sequence ID" value="ACV50621.1"/>
    <property type="molecule type" value="Genomic_DNA"/>
</dbReference>
<feature type="domain" description="4Fe-4S ferredoxin-type" evidence="6">
    <location>
        <begin position="90"/>
        <end position="119"/>
    </location>
</feature>
<dbReference type="InterPro" id="IPR017896">
    <property type="entry name" value="4Fe4S_Fe-S-bd"/>
</dbReference>
<dbReference type="HOGENOM" id="CLU_035684_0_0_11"/>
<evidence type="ECO:0000313" key="8">
    <source>
        <dbReference type="Proteomes" id="UP000000960"/>
    </source>
</evidence>